<organism evidence="5 6">
    <name type="scientific">Clytia hemisphaerica</name>
    <dbReference type="NCBI Taxonomy" id="252671"/>
    <lineage>
        <taxon>Eukaryota</taxon>
        <taxon>Metazoa</taxon>
        <taxon>Cnidaria</taxon>
        <taxon>Hydrozoa</taxon>
        <taxon>Hydroidolina</taxon>
        <taxon>Leptothecata</taxon>
        <taxon>Obeliida</taxon>
        <taxon>Clytiidae</taxon>
        <taxon>Clytia</taxon>
    </lineage>
</organism>
<evidence type="ECO:0000259" key="4">
    <source>
        <dbReference type="SMART" id="SM00543"/>
    </source>
</evidence>
<dbReference type="PANTHER" id="PTHR23253">
    <property type="entry name" value="EUKARYOTIC TRANSLATION INITIATION FACTOR 4 GAMMA"/>
    <property type="match status" value="1"/>
</dbReference>
<dbReference type="InterPro" id="IPR003890">
    <property type="entry name" value="MIF4G-like_typ-3"/>
</dbReference>
<dbReference type="PANTHER" id="PTHR23253:SF9">
    <property type="entry name" value="EUKARYOTIC TRANSLATION INITIATION FACTOR 4 GAMMA 2"/>
    <property type="match status" value="1"/>
</dbReference>
<evidence type="ECO:0000256" key="2">
    <source>
        <dbReference type="ARBA" id="ARBA00022540"/>
    </source>
</evidence>
<keyword evidence="3" id="KW-0648">Protein biosynthesis</keyword>
<sequence>MDATQNSKQDHNEKYSRYVCCALNIITPQNFDTLLENTLALIGDDKNKMDVIIDMIFKNSSSSSLYSEVYSKLCASILEKYQRDSIDSFEHIQRRILLNYEENVSKIVLEDRGKVPDEERYAIFCTLAFVAQMFKQKIVPLDKMQRFIDKLLPSETQPQQSLDFKLDCFIKLVEIVGKSLEELDKQYTDTIFDRIDKLTKAESLLGTRLYFLLLRVTELRENNWTPRLESLKPVTIDKIRREVEDEIERRNQEIIFWRKQRKAST</sequence>
<dbReference type="GO" id="GO:0016281">
    <property type="term" value="C:eukaryotic translation initiation factor 4F complex"/>
    <property type="evidence" value="ECO:0007669"/>
    <property type="project" value="TreeGrafter"/>
</dbReference>
<comment type="similarity">
    <text evidence="1">Belongs to the eukaryotic initiation factor 4G family.</text>
</comment>
<dbReference type="InterPro" id="IPR016024">
    <property type="entry name" value="ARM-type_fold"/>
</dbReference>
<protein>
    <recommendedName>
        <fullName evidence="4">MIF4G domain-containing protein</fullName>
    </recommendedName>
</protein>
<dbReference type="Gene3D" id="1.25.40.180">
    <property type="match status" value="1"/>
</dbReference>
<keyword evidence="6" id="KW-1185">Reference proteome</keyword>
<accession>A0A7M5TT17</accession>
<proteinExistence type="inferred from homology"/>
<dbReference type="SUPFAM" id="SSF48371">
    <property type="entry name" value="ARM repeat"/>
    <property type="match status" value="1"/>
</dbReference>
<dbReference type="AlphaFoldDB" id="A0A7M5TT17"/>
<reference evidence="5" key="1">
    <citation type="submission" date="2021-01" db="UniProtKB">
        <authorList>
            <consortium name="EnsemblMetazoa"/>
        </authorList>
    </citation>
    <scope>IDENTIFICATION</scope>
</reference>
<evidence type="ECO:0000256" key="3">
    <source>
        <dbReference type="ARBA" id="ARBA00022917"/>
    </source>
</evidence>
<dbReference type="GO" id="GO:0003743">
    <property type="term" value="F:translation initiation factor activity"/>
    <property type="evidence" value="ECO:0007669"/>
    <property type="project" value="UniProtKB-KW"/>
</dbReference>
<keyword evidence="2" id="KW-0396">Initiation factor</keyword>
<dbReference type="RefSeq" id="XP_066919976.1">
    <property type="nucleotide sequence ID" value="XM_067063875.1"/>
</dbReference>
<evidence type="ECO:0000313" key="6">
    <source>
        <dbReference type="Proteomes" id="UP000594262"/>
    </source>
</evidence>
<evidence type="ECO:0000256" key="1">
    <source>
        <dbReference type="ARBA" id="ARBA00005775"/>
    </source>
</evidence>
<dbReference type="GeneID" id="136807272"/>
<dbReference type="EnsemblMetazoa" id="CLYHEMT001420.1">
    <property type="protein sequence ID" value="CLYHEMP001420.1"/>
    <property type="gene ID" value="CLYHEMG001420"/>
</dbReference>
<dbReference type="SMART" id="SM00543">
    <property type="entry name" value="MIF4G"/>
    <property type="match status" value="1"/>
</dbReference>
<dbReference type="Pfam" id="PF02854">
    <property type="entry name" value="MIF4G"/>
    <property type="match status" value="1"/>
</dbReference>
<dbReference type="Proteomes" id="UP000594262">
    <property type="component" value="Unplaced"/>
</dbReference>
<evidence type="ECO:0000313" key="5">
    <source>
        <dbReference type="EnsemblMetazoa" id="CLYHEMP001420.1"/>
    </source>
</evidence>
<name>A0A7M5TT17_9CNID</name>
<feature type="domain" description="MIF4G" evidence="4">
    <location>
        <begin position="16"/>
        <end position="223"/>
    </location>
</feature>
<dbReference type="GO" id="GO:0003729">
    <property type="term" value="F:mRNA binding"/>
    <property type="evidence" value="ECO:0007669"/>
    <property type="project" value="TreeGrafter"/>
</dbReference>